<feature type="region of interest" description="Disordered" evidence="1">
    <location>
        <begin position="1"/>
        <end position="30"/>
    </location>
</feature>
<sequence length="79" mass="9093">PKKIWTGNLSLHGTESDVTQPSNNNDRESPIKRAKMSHNKYVKNKYKSDYYQVVPSLFVRASDLHSRESIYALQKNVPS</sequence>
<reference evidence="2" key="2">
    <citation type="submission" date="2023-05" db="EMBL/GenBank/DDBJ databases">
        <authorList>
            <person name="Fouks B."/>
        </authorList>
    </citation>
    <scope>NUCLEOTIDE SEQUENCE</scope>
    <source>
        <strain evidence="2">Stay&amp;Tobe</strain>
        <tissue evidence="2">Testes</tissue>
    </source>
</reference>
<gene>
    <name evidence="2" type="ORF">L9F63_014285</name>
</gene>
<comment type="caution">
    <text evidence="2">The sequence shown here is derived from an EMBL/GenBank/DDBJ whole genome shotgun (WGS) entry which is preliminary data.</text>
</comment>
<proteinExistence type="predicted"/>
<dbReference type="Proteomes" id="UP001233999">
    <property type="component" value="Unassembled WGS sequence"/>
</dbReference>
<reference evidence="2" key="1">
    <citation type="journal article" date="2023" name="IScience">
        <title>Live-bearing cockroach genome reveals convergent evolutionary mechanisms linked to viviparity in insects and beyond.</title>
        <authorList>
            <person name="Fouks B."/>
            <person name="Harrison M.C."/>
            <person name="Mikhailova A.A."/>
            <person name="Marchal E."/>
            <person name="English S."/>
            <person name="Carruthers M."/>
            <person name="Jennings E.C."/>
            <person name="Chiamaka E.L."/>
            <person name="Frigard R.A."/>
            <person name="Pippel M."/>
            <person name="Attardo G.M."/>
            <person name="Benoit J.B."/>
            <person name="Bornberg-Bauer E."/>
            <person name="Tobe S.S."/>
        </authorList>
    </citation>
    <scope>NUCLEOTIDE SEQUENCE</scope>
    <source>
        <strain evidence="2">Stay&amp;Tobe</strain>
    </source>
</reference>
<dbReference type="AlphaFoldDB" id="A0AAD8EKR6"/>
<evidence type="ECO:0000256" key="1">
    <source>
        <dbReference type="SAM" id="MobiDB-lite"/>
    </source>
</evidence>
<accession>A0AAD8EKR6</accession>
<protein>
    <submittedName>
        <fullName evidence="2">Uncharacterized protein</fullName>
    </submittedName>
</protein>
<feature type="non-terminal residue" evidence="2">
    <location>
        <position position="79"/>
    </location>
</feature>
<feature type="compositionally biased region" description="Polar residues" evidence="1">
    <location>
        <begin position="7"/>
        <end position="24"/>
    </location>
</feature>
<evidence type="ECO:0000313" key="2">
    <source>
        <dbReference type="EMBL" id="KAJ9594280.1"/>
    </source>
</evidence>
<name>A0AAD8EKR6_DIPPU</name>
<organism evidence="2 3">
    <name type="scientific">Diploptera punctata</name>
    <name type="common">Pacific beetle cockroach</name>
    <dbReference type="NCBI Taxonomy" id="6984"/>
    <lineage>
        <taxon>Eukaryota</taxon>
        <taxon>Metazoa</taxon>
        <taxon>Ecdysozoa</taxon>
        <taxon>Arthropoda</taxon>
        <taxon>Hexapoda</taxon>
        <taxon>Insecta</taxon>
        <taxon>Pterygota</taxon>
        <taxon>Neoptera</taxon>
        <taxon>Polyneoptera</taxon>
        <taxon>Dictyoptera</taxon>
        <taxon>Blattodea</taxon>
        <taxon>Blaberoidea</taxon>
        <taxon>Blaberidae</taxon>
        <taxon>Diplopterinae</taxon>
        <taxon>Diploptera</taxon>
    </lineage>
</organism>
<feature type="non-terminal residue" evidence="2">
    <location>
        <position position="1"/>
    </location>
</feature>
<keyword evidence="3" id="KW-1185">Reference proteome</keyword>
<evidence type="ECO:0000313" key="3">
    <source>
        <dbReference type="Proteomes" id="UP001233999"/>
    </source>
</evidence>
<dbReference type="EMBL" id="JASPKZ010003058">
    <property type="protein sequence ID" value="KAJ9594280.1"/>
    <property type="molecule type" value="Genomic_DNA"/>
</dbReference>